<dbReference type="Proteomes" id="UP001564657">
    <property type="component" value="Unassembled WGS sequence"/>
</dbReference>
<dbReference type="PANTHER" id="PTHR33498">
    <property type="entry name" value="TRANSPOSASE FOR INSERTION SEQUENCE ELEMENT IS1557"/>
    <property type="match status" value="1"/>
</dbReference>
<evidence type="ECO:0000259" key="1">
    <source>
        <dbReference type="PROSITE" id="PS50531"/>
    </source>
</evidence>
<evidence type="ECO:0000313" key="2">
    <source>
        <dbReference type="EMBL" id="MEY8000956.1"/>
    </source>
</evidence>
<keyword evidence="3" id="KW-1185">Reference proteome</keyword>
<comment type="caution">
    <text evidence="2">The sequence shown here is derived from an EMBL/GenBank/DDBJ whole genome shotgun (WGS) entry which is preliminary data.</text>
</comment>
<organism evidence="2 3">
    <name type="scientific">Clostridium moutaii</name>
    <dbReference type="NCBI Taxonomy" id="3240932"/>
    <lineage>
        <taxon>Bacteria</taxon>
        <taxon>Bacillati</taxon>
        <taxon>Bacillota</taxon>
        <taxon>Clostridia</taxon>
        <taxon>Eubacteriales</taxon>
        <taxon>Clostridiaceae</taxon>
        <taxon>Clostridium</taxon>
    </lineage>
</organism>
<dbReference type="PANTHER" id="PTHR33498:SF1">
    <property type="entry name" value="TRANSPOSASE FOR INSERTION SEQUENCE ELEMENT IS1557"/>
    <property type="match status" value="1"/>
</dbReference>
<evidence type="ECO:0000313" key="3">
    <source>
        <dbReference type="Proteomes" id="UP001564657"/>
    </source>
</evidence>
<feature type="domain" description="HTH IS21-type" evidence="1">
    <location>
        <begin position="195"/>
        <end position="258"/>
    </location>
</feature>
<name>A0ABV4BTC0_9CLOT</name>
<reference evidence="2 3" key="1">
    <citation type="submission" date="2024-08" db="EMBL/GenBank/DDBJ databases">
        <title>Clostridium lapicellarii sp. nov., and Clostridium renhuaiense sp. nov., two species isolated from the mud in a fermentation cellar used for producing sauce-flavour Chinese liquors.</title>
        <authorList>
            <person name="Yang F."/>
            <person name="Wang H."/>
            <person name="Chen L.Q."/>
            <person name="Zhou N."/>
            <person name="Lu J.J."/>
            <person name="Pu X.X."/>
            <person name="Wan B."/>
            <person name="Wang L."/>
            <person name="Liu S.J."/>
        </authorList>
    </citation>
    <scope>NUCLEOTIDE SEQUENCE [LARGE SCALE GENOMIC DNA]</scope>
    <source>
        <strain evidence="2 3">MT-5</strain>
    </source>
</reference>
<dbReference type="InterPro" id="IPR002560">
    <property type="entry name" value="Transposase_DDE"/>
</dbReference>
<dbReference type="InterPro" id="IPR047951">
    <property type="entry name" value="Transpos_ISL3"/>
</dbReference>
<dbReference type="InterPro" id="IPR017894">
    <property type="entry name" value="HTH_IS21_transposase_type"/>
</dbReference>
<dbReference type="Pfam" id="PF01610">
    <property type="entry name" value="DDE_Tnp_ISL3"/>
    <property type="match status" value="1"/>
</dbReference>
<proteinExistence type="predicted"/>
<sequence length="409" mass="48372">MVIEVCIDDFALKKRESYGTIMVDIKTHRILDMIDSREYETVKDWLKSYKNLRIISRDGSITYHNAITDSHPDAIQISDRFHLLKNLTSYAVDYLKKKFKTHISISLPHGEDFTEEEFHPPSKADENRKLTLKEKYDQIERLLSLGYCKTKICQSLNMDIRAYDKLISMTPYERYLLFQTKLMTVHDEKVNLKMKRVNEVRELKNAGCSNREISRRTGLNTSTIRKYLDENFNPVHASYGKKKEGKLSPFIKYVDDMLTKGIMGYVIEKKIRELGYEGSSSTIRHYIADWKRRWKFYYDKSQEKGIKTITIERKDIFKLLYNPTEKVKAISQELFERICSENPCFKKIHDIIWKFKKMLIDKNVDGLKKWIDNAQNLQIREISSFVNGLGRDFDAVRNSIKYVYMSITF</sequence>
<protein>
    <submittedName>
        <fullName evidence="2">Transposase</fullName>
    </submittedName>
</protein>
<dbReference type="RefSeq" id="WP_369704848.1">
    <property type="nucleotide sequence ID" value="NZ_JBGEWD010000011.1"/>
</dbReference>
<accession>A0ABV4BTC0</accession>
<gene>
    <name evidence="2" type="ORF">AB8U03_12285</name>
</gene>
<dbReference type="PROSITE" id="PS50531">
    <property type="entry name" value="HTH_IS21"/>
    <property type="match status" value="1"/>
</dbReference>
<dbReference type="Pfam" id="PF13412">
    <property type="entry name" value="HTH_24"/>
    <property type="match status" value="1"/>
</dbReference>
<dbReference type="Gene3D" id="1.10.10.60">
    <property type="entry name" value="Homeodomain-like"/>
    <property type="match status" value="1"/>
</dbReference>
<dbReference type="EMBL" id="JBGEWD010000011">
    <property type="protein sequence ID" value="MEY8000956.1"/>
    <property type="molecule type" value="Genomic_DNA"/>
</dbReference>